<reference evidence="3" key="1">
    <citation type="submission" date="2016-09" db="EMBL/GenBank/DDBJ databases">
        <authorList>
            <person name="Hebert L."/>
            <person name="Moumen B."/>
        </authorList>
    </citation>
    <scope>NUCLEOTIDE SEQUENCE [LARGE SCALE GENOMIC DNA]</scope>
    <source>
        <strain evidence="3">OVI</strain>
    </source>
</reference>
<dbReference type="EC" id="5.2.1.8" evidence="3"/>
<keyword evidence="3" id="KW-0413">Isomerase</keyword>
<dbReference type="AlphaFoldDB" id="A0A1G4I7Z0"/>
<keyword evidence="1" id="KW-0732">Signal</keyword>
<accession>A0A1G4I7Z0</accession>
<dbReference type="InterPro" id="IPR002130">
    <property type="entry name" value="Cyclophilin-type_PPIase_dom"/>
</dbReference>
<proteinExistence type="predicted"/>
<sequence length="237" mass="25593">MIAILFGFTLGTAVGACNRAHYSSYGSSVYITPLPSNSHNSLAFMDIARYRAGLFTTHQSVCGRVVIELFDSISPVSTTNFRGLCQGKHGTSGTGHKLCYSGTRLLPNECFIRGGDVTFGSAAGGWSIYGRSFREMAKGSSSSSRSSDVKGKGLVYAVGANAQWGSEFLITVDGFTPGEDHILLGQVVEGYDVLQRLQQQSLLPHAKRFIHYRILEAGVLKEAETPNYGKGSAFLRF</sequence>
<dbReference type="GO" id="GO:0003755">
    <property type="term" value="F:peptidyl-prolyl cis-trans isomerase activity"/>
    <property type="evidence" value="ECO:0007669"/>
    <property type="project" value="UniProtKB-EC"/>
</dbReference>
<dbReference type="Pfam" id="PF00160">
    <property type="entry name" value="Pro_isomerase"/>
    <property type="match status" value="1"/>
</dbReference>
<evidence type="ECO:0000259" key="2">
    <source>
        <dbReference type="PROSITE" id="PS50072"/>
    </source>
</evidence>
<evidence type="ECO:0000313" key="4">
    <source>
        <dbReference type="Proteomes" id="UP000195570"/>
    </source>
</evidence>
<dbReference type="SUPFAM" id="SSF50891">
    <property type="entry name" value="Cyclophilin-like"/>
    <property type="match status" value="1"/>
</dbReference>
<feature type="domain" description="PPIase cyclophilin-type" evidence="2">
    <location>
        <begin position="63"/>
        <end position="219"/>
    </location>
</feature>
<dbReference type="PANTHER" id="PTHR11071">
    <property type="entry name" value="PEPTIDYL-PROLYL CIS-TRANS ISOMERASE"/>
    <property type="match status" value="1"/>
</dbReference>
<dbReference type="GO" id="GO:0016018">
    <property type="term" value="F:cyclosporin A binding"/>
    <property type="evidence" value="ECO:0007669"/>
    <property type="project" value="TreeGrafter"/>
</dbReference>
<feature type="signal peptide" evidence="1">
    <location>
        <begin position="1"/>
        <end position="15"/>
    </location>
</feature>
<dbReference type="InterPro" id="IPR029000">
    <property type="entry name" value="Cyclophilin-like_dom_sf"/>
</dbReference>
<evidence type="ECO:0000256" key="1">
    <source>
        <dbReference type="SAM" id="SignalP"/>
    </source>
</evidence>
<dbReference type="PROSITE" id="PS50072">
    <property type="entry name" value="CSA_PPIASE_2"/>
    <property type="match status" value="1"/>
</dbReference>
<gene>
    <name evidence="3" type="ORF">TEOVI_000500000</name>
</gene>
<comment type="caution">
    <text evidence="3">The sequence shown here is derived from an EMBL/GenBank/DDBJ whole genome shotgun (WGS) entry which is preliminary data.</text>
</comment>
<protein>
    <submittedName>
        <fullName evidence="3">Cyclophilin-type peptidyl-prolyl cis-trans isomerase, putative</fullName>
        <ecNumber evidence="3">5.2.1.8</ecNumber>
    </submittedName>
</protein>
<dbReference type="GeneID" id="92378940"/>
<dbReference type="VEuPathDB" id="TriTrypDB:TEOVI_000500000"/>
<dbReference type="RefSeq" id="XP_067079395.1">
    <property type="nucleotide sequence ID" value="XM_067223294.1"/>
</dbReference>
<feature type="chain" id="PRO_5012927005" evidence="1">
    <location>
        <begin position="16"/>
        <end position="237"/>
    </location>
</feature>
<name>A0A1G4I7Z0_TRYEQ</name>
<organism evidence="3 4">
    <name type="scientific">Trypanosoma equiperdum</name>
    <dbReference type="NCBI Taxonomy" id="5694"/>
    <lineage>
        <taxon>Eukaryota</taxon>
        <taxon>Discoba</taxon>
        <taxon>Euglenozoa</taxon>
        <taxon>Kinetoplastea</taxon>
        <taxon>Metakinetoplastina</taxon>
        <taxon>Trypanosomatida</taxon>
        <taxon>Trypanosomatidae</taxon>
        <taxon>Trypanosoma</taxon>
    </lineage>
</organism>
<dbReference type="Proteomes" id="UP000195570">
    <property type="component" value="Unassembled WGS sequence"/>
</dbReference>
<evidence type="ECO:0000313" key="3">
    <source>
        <dbReference type="EMBL" id="SCU68192.1"/>
    </source>
</evidence>
<dbReference type="Gene3D" id="2.40.100.10">
    <property type="entry name" value="Cyclophilin-like"/>
    <property type="match status" value="1"/>
</dbReference>
<dbReference type="GO" id="GO:0006457">
    <property type="term" value="P:protein folding"/>
    <property type="evidence" value="ECO:0007669"/>
    <property type="project" value="TreeGrafter"/>
</dbReference>
<dbReference type="EMBL" id="CZPT02000918">
    <property type="protein sequence ID" value="SCU68192.1"/>
    <property type="molecule type" value="Genomic_DNA"/>
</dbReference>
<dbReference type="GO" id="GO:0005634">
    <property type="term" value="C:nucleus"/>
    <property type="evidence" value="ECO:0007669"/>
    <property type="project" value="TreeGrafter"/>
</dbReference>
<keyword evidence="4" id="KW-1185">Reference proteome</keyword>
<dbReference type="PANTHER" id="PTHR11071:SF389">
    <property type="entry name" value="PEPTIDYL-PROLYL CIS-TRANS ISOMERASE, PUTATIVE-RELATED"/>
    <property type="match status" value="1"/>
</dbReference>
<dbReference type="GO" id="GO:0097014">
    <property type="term" value="C:ciliary plasm"/>
    <property type="evidence" value="ECO:0007669"/>
    <property type="project" value="TreeGrafter"/>
</dbReference>